<dbReference type="AlphaFoldDB" id="A0A2P5Y3K6"/>
<reference evidence="2 3" key="1">
    <citation type="submission" date="2015-01" db="EMBL/GenBank/DDBJ databases">
        <title>Genome of allotetraploid Gossypium barbadense reveals genomic plasticity and fiber elongation in cotton evolution.</title>
        <authorList>
            <person name="Chen X."/>
            <person name="Liu X."/>
            <person name="Zhao B."/>
            <person name="Zheng H."/>
            <person name="Hu Y."/>
            <person name="Lu G."/>
            <person name="Yang C."/>
            <person name="Chen J."/>
            <person name="Shan C."/>
            <person name="Zhang L."/>
            <person name="Zhou Y."/>
            <person name="Wang L."/>
            <person name="Guo W."/>
            <person name="Bai Y."/>
            <person name="Ruan J."/>
            <person name="Shangguan X."/>
            <person name="Mao Y."/>
            <person name="Jiang J."/>
            <person name="Zhu Y."/>
            <person name="Lei J."/>
            <person name="Kang H."/>
            <person name="Chen S."/>
            <person name="He X."/>
            <person name="Wang R."/>
            <person name="Wang Y."/>
            <person name="Chen J."/>
            <person name="Wang L."/>
            <person name="Yu S."/>
            <person name="Wang B."/>
            <person name="Wei J."/>
            <person name="Song S."/>
            <person name="Lu X."/>
            <person name="Gao Z."/>
            <person name="Gu W."/>
            <person name="Deng X."/>
            <person name="Ma D."/>
            <person name="Wang S."/>
            <person name="Liang W."/>
            <person name="Fang L."/>
            <person name="Cai C."/>
            <person name="Zhu X."/>
            <person name="Zhou B."/>
            <person name="Zhang Y."/>
            <person name="Chen Z."/>
            <person name="Xu S."/>
            <person name="Zhu R."/>
            <person name="Wang S."/>
            <person name="Zhang T."/>
            <person name="Zhao G."/>
        </authorList>
    </citation>
    <scope>NUCLEOTIDE SEQUENCE [LARGE SCALE GENOMIC DNA]</scope>
    <source>
        <strain evidence="3">cv. Xinhai21</strain>
        <tissue evidence="2">Leaf</tissue>
    </source>
</reference>
<evidence type="ECO:0000313" key="3">
    <source>
        <dbReference type="Proteomes" id="UP000239757"/>
    </source>
</evidence>
<gene>
    <name evidence="2" type="ORF">GOBAR_AA10448</name>
</gene>
<proteinExistence type="predicted"/>
<feature type="region of interest" description="Disordered" evidence="1">
    <location>
        <begin position="34"/>
        <end position="55"/>
    </location>
</feature>
<accession>A0A2P5Y3K6</accession>
<feature type="compositionally biased region" description="Low complexity" evidence="1">
    <location>
        <begin position="150"/>
        <end position="159"/>
    </location>
</feature>
<organism evidence="2 3">
    <name type="scientific">Gossypium barbadense</name>
    <name type="common">Sea Island cotton</name>
    <name type="synonym">Hibiscus barbadensis</name>
    <dbReference type="NCBI Taxonomy" id="3634"/>
    <lineage>
        <taxon>Eukaryota</taxon>
        <taxon>Viridiplantae</taxon>
        <taxon>Streptophyta</taxon>
        <taxon>Embryophyta</taxon>
        <taxon>Tracheophyta</taxon>
        <taxon>Spermatophyta</taxon>
        <taxon>Magnoliopsida</taxon>
        <taxon>eudicotyledons</taxon>
        <taxon>Gunneridae</taxon>
        <taxon>Pentapetalae</taxon>
        <taxon>rosids</taxon>
        <taxon>malvids</taxon>
        <taxon>Malvales</taxon>
        <taxon>Malvaceae</taxon>
        <taxon>Malvoideae</taxon>
        <taxon>Gossypium</taxon>
    </lineage>
</organism>
<name>A0A2P5Y3K6_GOSBA</name>
<protein>
    <submittedName>
        <fullName evidence="2">Uncharacterized protein</fullName>
    </submittedName>
</protein>
<evidence type="ECO:0000256" key="1">
    <source>
        <dbReference type="SAM" id="MobiDB-lite"/>
    </source>
</evidence>
<feature type="region of interest" description="Disordered" evidence="1">
    <location>
        <begin position="149"/>
        <end position="168"/>
    </location>
</feature>
<feature type="region of interest" description="Disordered" evidence="1">
    <location>
        <begin position="1"/>
        <end position="22"/>
    </location>
</feature>
<sequence length="168" mass="18731">MSLKEAHESFSSNSRGPIHEDRRLQIEELDEWKTHKPRTLGKPKLCQNEPDTSPNQVMVGDKVLLDATDPHIITTTPNKEIPLTILNIIQSSTLLSTCGQHCQNDTGVRKPTRPWEKRTTPDMAVRHDPVATWPIHTGMREGRVTTSQFTTNTDGTRTTRACAPAGAT</sequence>
<dbReference type="Proteomes" id="UP000239757">
    <property type="component" value="Unassembled WGS sequence"/>
</dbReference>
<dbReference type="EMBL" id="KZ663758">
    <property type="protein sequence ID" value="PPS10192.1"/>
    <property type="molecule type" value="Genomic_DNA"/>
</dbReference>
<evidence type="ECO:0000313" key="2">
    <source>
        <dbReference type="EMBL" id="PPS10192.1"/>
    </source>
</evidence>